<comment type="caution">
    <text evidence="1">The sequence shown here is derived from an EMBL/GenBank/DDBJ whole genome shotgun (WGS) entry which is preliminary data.</text>
</comment>
<evidence type="ECO:0000313" key="2">
    <source>
        <dbReference type="Proteomes" id="UP001589854"/>
    </source>
</evidence>
<name>A0ABV6GIQ1_9BACI</name>
<reference evidence="1 2" key="1">
    <citation type="submission" date="2024-09" db="EMBL/GenBank/DDBJ databases">
        <authorList>
            <person name="Sun Q."/>
            <person name="Mori K."/>
        </authorList>
    </citation>
    <scope>NUCLEOTIDE SEQUENCE [LARGE SCALE GENOMIC DNA]</scope>
    <source>
        <strain evidence="1 2">CCM 7228</strain>
    </source>
</reference>
<evidence type="ECO:0000313" key="1">
    <source>
        <dbReference type="EMBL" id="MFC0273571.1"/>
    </source>
</evidence>
<dbReference type="Proteomes" id="UP001589854">
    <property type="component" value="Unassembled WGS sequence"/>
</dbReference>
<proteinExistence type="predicted"/>
<accession>A0ABV6GIQ1</accession>
<keyword evidence="2" id="KW-1185">Reference proteome</keyword>
<protein>
    <submittedName>
        <fullName evidence="1">Uncharacterized protein</fullName>
    </submittedName>
</protein>
<sequence>MKRYVLIDANTTEVTKKEQFIIKGSIYRVQDVAKATLFNEEDANMYTSYNKNLIIKLAFDIHYDLEKMKKFVDKDGFLKFMVNDLTKSLGNAENAYEVVFNSEVFSNRRRI</sequence>
<organism evidence="1 2">
    <name type="scientific">Metabacillus herbersteinensis</name>
    <dbReference type="NCBI Taxonomy" id="283816"/>
    <lineage>
        <taxon>Bacteria</taxon>
        <taxon>Bacillati</taxon>
        <taxon>Bacillota</taxon>
        <taxon>Bacilli</taxon>
        <taxon>Bacillales</taxon>
        <taxon>Bacillaceae</taxon>
        <taxon>Metabacillus</taxon>
    </lineage>
</organism>
<dbReference type="RefSeq" id="WP_378937005.1">
    <property type="nucleotide sequence ID" value="NZ_JBHLVO010000022.1"/>
</dbReference>
<dbReference type="EMBL" id="JBHLVO010000022">
    <property type="protein sequence ID" value="MFC0273571.1"/>
    <property type="molecule type" value="Genomic_DNA"/>
</dbReference>
<gene>
    <name evidence="1" type="ORF">ACFFIX_19455</name>
</gene>